<dbReference type="Pfam" id="PF23070">
    <property type="entry name" value="DUF7043"/>
    <property type="match status" value="1"/>
</dbReference>
<feature type="domain" description="DUF7044" evidence="5">
    <location>
        <begin position="64"/>
        <end position="147"/>
    </location>
</feature>
<reference evidence="6 7" key="1">
    <citation type="submission" date="2024-08" db="EMBL/GenBank/DDBJ databases">
        <authorList>
            <person name="Cucini C."/>
            <person name="Frati F."/>
        </authorList>
    </citation>
    <scope>NUCLEOTIDE SEQUENCE [LARGE SCALE GENOMIC DNA]</scope>
</reference>
<gene>
    <name evidence="6" type="ORF">ODALV1_LOCUS7289</name>
</gene>
<feature type="domain" description="DUF7042" evidence="3">
    <location>
        <begin position="165"/>
        <end position="263"/>
    </location>
</feature>
<name>A0ABP1Q4P3_9HEXA</name>
<keyword evidence="7" id="KW-1185">Reference proteome</keyword>
<comment type="caution">
    <text evidence="6">The sequence shown here is derived from an EMBL/GenBank/DDBJ whole genome shotgun (WGS) entry which is preliminary data.</text>
</comment>
<dbReference type="PANTHER" id="PTHR22255:SF9">
    <property type="entry name" value="LP06548P"/>
    <property type="match status" value="1"/>
</dbReference>
<dbReference type="InterPro" id="IPR055470">
    <property type="entry name" value="DUF7042"/>
</dbReference>
<feature type="signal peptide" evidence="2">
    <location>
        <begin position="1"/>
        <end position="18"/>
    </location>
</feature>
<dbReference type="Pfam" id="PF23069">
    <property type="entry name" value="DUF7042"/>
    <property type="match status" value="1"/>
</dbReference>
<feature type="domain" description="DUF7043" evidence="4">
    <location>
        <begin position="357"/>
        <end position="471"/>
    </location>
</feature>
<keyword evidence="1" id="KW-0812">Transmembrane</keyword>
<evidence type="ECO:0000256" key="2">
    <source>
        <dbReference type="SAM" id="SignalP"/>
    </source>
</evidence>
<proteinExistence type="predicted"/>
<evidence type="ECO:0000259" key="3">
    <source>
        <dbReference type="Pfam" id="PF23069"/>
    </source>
</evidence>
<feature type="chain" id="PRO_5046688139" evidence="2">
    <location>
        <begin position="19"/>
        <end position="731"/>
    </location>
</feature>
<evidence type="ECO:0000313" key="6">
    <source>
        <dbReference type="EMBL" id="CAL8089179.1"/>
    </source>
</evidence>
<keyword evidence="1" id="KW-0472">Membrane</keyword>
<evidence type="ECO:0000256" key="1">
    <source>
        <dbReference type="SAM" id="Phobius"/>
    </source>
</evidence>
<evidence type="ECO:0000259" key="5">
    <source>
        <dbReference type="Pfam" id="PF23071"/>
    </source>
</evidence>
<dbReference type="InterPro" id="IPR055472">
    <property type="entry name" value="DUF7044"/>
</dbReference>
<organism evidence="6 7">
    <name type="scientific">Orchesella dallaii</name>
    <dbReference type="NCBI Taxonomy" id="48710"/>
    <lineage>
        <taxon>Eukaryota</taxon>
        <taxon>Metazoa</taxon>
        <taxon>Ecdysozoa</taxon>
        <taxon>Arthropoda</taxon>
        <taxon>Hexapoda</taxon>
        <taxon>Collembola</taxon>
        <taxon>Entomobryomorpha</taxon>
        <taxon>Entomobryoidea</taxon>
        <taxon>Orchesellidae</taxon>
        <taxon>Orchesellinae</taxon>
        <taxon>Orchesella</taxon>
    </lineage>
</organism>
<dbReference type="PANTHER" id="PTHR22255">
    <property type="entry name" value="LP06548P"/>
    <property type="match status" value="1"/>
</dbReference>
<protein>
    <submittedName>
        <fullName evidence="6">Uncharacterized protein</fullName>
    </submittedName>
</protein>
<evidence type="ECO:0000259" key="4">
    <source>
        <dbReference type="Pfam" id="PF23070"/>
    </source>
</evidence>
<evidence type="ECO:0000313" key="7">
    <source>
        <dbReference type="Proteomes" id="UP001642540"/>
    </source>
</evidence>
<accession>A0ABP1Q4P3</accession>
<sequence>MELLFQAWLICTLIFTAASESGHSSLVPVSVSGHSDGIFYPSGGSLSVSSSSSSATAEARGAEQCQLPGRWEGSWFQSGVHQTITINRSTISTKGRCLESEGEKYLLKNEKDNCFRCVVFHEKHLNVLQYKETFCIPERSPLRTICSTISGDANLFSMFRLDGAPIDCPFKGPLTFTYNRGHGDCRYPVSTIESCIHPSRVLLNYQACPDIPGTESAVEELQCLAAWKEGSFRYLLGLIQYRHHASYEERFRCFAYEKSKKGGIFSGNYGNFANNSAVSLALGSSSKDSASLVSVPAGGTSSVAVGSMSSNSNNNNNQQNQADLLFRVAQSGDATCNGLTPMEGSRTMVFKKGSAPKPCQFPSWVQAHTQWHTLDQRSTFAFDSSTLRVSNSSDPAGISPTTLSMTAVCHQILDNPTLDKVMLVLQSTSECRSGYICAALYKRDGHIVEMQLGAMARRPDDACHYSYFNQSLLPYVTLVSSTPETRQCPNLGQFTVTGLTRDGRKIKDECSNEGFTTLRVGCSSLDTLQFRAECSSSADAIAGLFRAEYSCHGWWEEMGVSYLITTPLSRASTGARRYCFVFRETLEPQLDKLTRNQQQRLKKSKIVKSSSLLGYSSGTGDDSSSSSLDVNPEYSEPEFKRILHFSSIADSCRRNVAPGIEGNLAFNVTSHGRCDDISSGASTPGAMLQVSTRRLTSYPQPVILQLLHLPFILVYLMPLSTLALNLASRFT</sequence>
<keyword evidence="2" id="KW-0732">Signal</keyword>
<feature type="transmembrane region" description="Helical" evidence="1">
    <location>
        <begin position="702"/>
        <end position="727"/>
    </location>
</feature>
<keyword evidence="1" id="KW-1133">Transmembrane helix</keyword>
<dbReference type="InterPro" id="IPR055471">
    <property type="entry name" value="DUF7043"/>
</dbReference>
<dbReference type="EMBL" id="CAXLJM020000023">
    <property type="protein sequence ID" value="CAL8089179.1"/>
    <property type="molecule type" value="Genomic_DNA"/>
</dbReference>
<dbReference type="Pfam" id="PF23071">
    <property type="entry name" value="DUF7044"/>
    <property type="match status" value="1"/>
</dbReference>
<dbReference type="Proteomes" id="UP001642540">
    <property type="component" value="Unassembled WGS sequence"/>
</dbReference>